<keyword evidence="2" id="KW-1185">Reference proteome</keyword>
<dbReference type="RefSeq" id="WP_155991389.1">
    <property type="nucleotide sequence ID" value="NZ_CBTY010000009.1"/>
</dbReference>
<protein>
    <submittedName>
        <fullName evidence="1">Uncharacterized protein</fullName>
    </submittedName>
</protein>
<proteinExistence type="predicted"/>
<accession>V6ATM8</accession>
<dbReference type="Proteomes" id="UP000018159">
    <property type="component" value="Unassembled WGS sequence"/>
</dbReference>
<organism evidence="1 2">
    <name type="scientific">Candidatus Nitrosotenuis uzonensis</name>
    <dbReference type="NCBI Taxonomy" id="1407055"/>
    <lineage>
        <taxon>Archaea</taxon>
        <taxon>Nitrososphaerota</taxon>
        <taxon>Candidatus Nitrosotenuis</taxon>
    </lineage>
</organism>
<evidence type="ECO:0000313" key="1">
    <source>
        <dbReference type="EMBL" id="CDI05885.1"/>
    </source>
</evidence>
<comment type="caution">
    <text evidence="1">The sequence shown here is derived from an EMBL/GenBank/DDBJ whole genome shotgun (WGS) entry which is preliminary data.</text>
</comment>
<dbReference type="OrthoDB" id="11795at2157"/>
<dbReference type="AlphaFoldDB" id="V6ATM8"/>
<dbReference type="STRING" id="1407055.NITUZ_40051"/>
<sequence>MTQTEEKITMMRDPLFVISASIQIIKQRKSDEQIDMEIKRIQSALDKIGKIMQV</sequence>
<gene>
    <name evidence="1" type="ORF">NITUZ_40051</name>
</gene>
<dbReference type="EMBL" id="CBTY010000009">
    <property type="protein sequence ID" value="CDI05885.1"/>
    <property type="molecule type" value="Genomic_DNA"/>
</dbReference>
<evidence type="ECO:0000313" key="2">
    <source>
        <dbReference type="Proteomes" id="UP000018159"/>
    </source>
</evidence>
<name>V6ATM8_9ARCH</name>
<reference evidence="1 2" key="1">
    <citation type="journal article" date="2013" name="PLoS ONE">
        <title>Enrichment and Genome Sequence of the Group I.1a Ammonia-Oxidizing Archaeon ?Ca. Nitrosotenuis uzonensis? Representing a Clade Globally.</title>
        <authorList>
            <person name="Lebedeva E.V."/>
            <person name="Hatzenpichler R."/>
            <person name="Pelletier E."/>
            <person name="Schuster N."/>
            <person name="Hauzmayer S."/>
            <person name="Bulaev A."/>
            <person name="Grigor'eva N.V."/>
            <person name="Galushko A."/>
            <person name="Schmid M."/>
            <person name="Palatinszky M."/>
            <person name="Le Paslier D."/>
            <person name="Daims H."/>
            <person name="Wagner M."/>
        </authorList>
    </citation>
    <scope>NUCLEOTIDE SEQUENCE [LARGE SCALE GENOMIC DNA]</scope>
    <source>
        <strain evidence="1 2">N4</strain>
    </source>
</reference>